<keyword evidence="1" id="KW-1133">Transmembrane helix</keyword>
<dbReference type="InterPro" id="IPR007791">
    <property type="entry name" value="DjlA_N"/>
</dbReference>
<proteinExistence type="predicted"/>
<evidence type="ECO:0000313" key="3">
    <source>
        <dbReference type="EMBL" id="CRK75267.1"/>
    </source>
</evidence>
<keyword evidence="1" id="KW-0812">Transmembrane</keyword>
<feature type="domain" description="Co-chaperone DjlA N-terminal" evidence="2">
    <location>
        <begin position="145"/>
        <end position="255"/>
    </location>
</feature>
<gene>
    <name evidence="3" type="ORF">NIG5292_01311</name>
</gene>
<dbReference type="RefSeq" id="WP_048598653.1">
    <property type="nucleotide sequence ID" value="NZ_CVPC01000005.1"/>
</dbReference>
<dbReference type="EMBL" id="CVQV01000005">
    <property type="protein sequence ID" value="CRK75267.1"/>
    <property type="molecule type" value="Genomic_DNA"/>
</dbReference>
<dbReference type="AlphaFoldDB" id="A0A0U1NKN3"/>
<evidence type="ECO:0000256" key="1">
    <source>
        <dbReference type="SAM" id="Phobius"/>
    </source>
</evidence>
<keyword evidence="1" id="KW-0472">Membrane</keyword>
<keyword evidence="4" id="KW-1185">Reference proteome</keyword>
<protein>
    <submittedName>
        <fullName evidence="3">Tellurite resistance protein TerB</fullName>
    </submittedName>
</protein>
<dbReference type="Gene3D" id="1.10.3680.10">
    <property type="entry name" value="TerB-like"/>
    <property type="match status" value="1"/>
</dbReference>
<dbReference type="InterPro" id="IPR029024">
    <property type="entry name" value="TerB-like"/>
</dbReference>
<name>A0A0U1NKN3_9RHOB</name>
<accession>A0A0U1NKN3</accession>
<dbReference type="OrthoDB" id="8881374at2"/>
<dbReference type="SUPFAM" id="SSF158682">
    <property type="entry name" value="TerB-like"/>
    <property type="match status" value="1"/>
</dbReference>
<reference evidence="3 4" key="1">
    <citation type="submission" date="2015-04" db="EMBL/GenBank/DDBJ databases">
        <authorList>
            <person name="Syromyatnikov M.Y."/>
            <person name="Popov V.N."/>
        </authorList>
    </citation>
    <scope>NUCLEOTIDE SEQUENCE [LARGE SCALE GENOMIC DNA]</scope>
    <source>
        <strain evidence="3 4">CECT 5292</strain>
    </source>
</reference>
<dbReference type="CDD" id="cd07177">
    <property type="entry name" value="terB_like"/>
    <property type="match status" value="1"/>
</dbReference>
<sequence length="313" mass="33092">MRTAEDQTAQLELLNNVEFVVNDTNKFKLKLGIGEDAYKSLKLAKSLQALWDLKGAAGAGAAAAATPAVATTFFASTAGPLSFLGIGAAAATPVGWVMGAAVLSGGAYYGAMRMLGKFNSSRVDSIPKFINTPIDLLGATIFDMMAGLSLKVSSLSHSIDDVERSAVIEYFVEEWGLSTEYAEAALPVIESSIQDKKLKDMAAGLAEFQLENPDCNPSQMRKDIKAFLEEIAYSDGDYSEVEELAIEAVENILNHSLAGHRQIAKSAANYAKVSAEVIGSAASGASKVVDSATKNAGGLVKSIWKKSHINDDN</sequence>
<dbReference type="STRING" id="282199.GCA_001049735_01310"/>
<feature type="transmembrane region" description="Helical" evidence="1">
    <location>
        <begin position="81"/>
        <end position="109"/>
    </location>
</feature>
<evidence type="ECO:0000259" key="2">
    <source>
        <dbReference type="Pfam" id="PF05099"/>
    </source>
</evidence>
<dbReference type="Proteomes" id="UP000048949">
    <property type="component" value="Unassembled WGS sequence"/>
</dbReference>
<evidence type="ECO:0000313" key="4">
    <source>
        <dbReference type="Proteomes" id="UP000048949"/>
    </source>
</evidence>
<dbReference type="Pfam" id="PF05099">
    <property type="entry name" value="TerB"/>
    <property type="match status" value="1"/>
</dbReference>
<feature type="transmembrane region" description="Helical" evidence="1">
    <location>
        <begin position="55"/>
        <end position="75"/>
    </location>
</feature>
<organism evidence="3 4">
    <name type="scientific">Nereida ignava</name>
    <dbReference type="NCBI Taxonomy" id="282199"/>
    <lineage>
        <taxon>Bacteria</taxon>
        <taxon>Pseudomonadati</taxon>
        <taxon>Pseudomonadota</taxon>
        <taxon>Alphaproteobacteria</taxon>
        <taxon>Rhodobacterales</taxon>
        <taxon>Roseobacteraceae</taxon>
        <taxon>Nereida</taxon>
    </lineage>
</organism>